<accession>A0A4S8EYI8</accession>
<dbReference type="PRINTS" id="PR00702">
    <property type="entry name" value="ACRIFLAVINRP"/>
</dbReference>
<feature type="transmembrane region" description="Helical" evidence="9">
    <location>
        <begin position="563"/>
        <end position="583"/>
    </location>
</feature>
<feature type="transmembrane region" description="Helical" evidence="9">
    <location>
        <begin position="902"/>
        <end position="921"/>
    </location>
</feature>
<feature type="region of interest" description="Disordered" evidence="8">
    <location>
        <begin position="285"/>
        <end position="308"/>
    </location>
</feature>
<keyword evidence="7 9" id="KW-0472">Membrane</keyword>
<dbReference type="FunFam" id="1.20.1640.10:FF:000001">
    <property type="entry name" value="Efflux pump membrane transporter"/>
    <property type="match status" value="1"/>
</dbReference>
<proteinExistence type="predicted"/>
<evidence type="ECO:0000313" key="11">
    <source>
        <dbReference type="Proteomes" id="UP000308917"/>
    </source>
</evidence>
<feature type="transmembrane region" description="Helical" evidence="9">
    <location>
        <begin position="7"/>
        <end position="29"/>
    </location>
</feature>
<keyword evidence="5 9" id="KW-0812">Transmembrane</keyword>
<dbReference type="Gene3D" id="1.20.1640.10">
    <property type="entry name" value="Multidrug efflux transporter AcrB transmembrane domain"/>
    <property type="match status" value="3"/>
</dbReference>
<keyword evidence="6 9" id="KW-1133">Transmembrane helix</keyword>
<evidence type="ECO:0000256" key="2">
    <source>
        <dbReference type="ARBA" id="ARBA00022448"/>
    </source>
</evidence>
<comment type="caution">
    <text evidence="10">The sequence shown here is derived from an EMBL/GenBank/DDBJ whole genome shotgun (WGS) entry which is preliminary data.</text>
</comment>
<feature type="transmembrane region" description="Helical" evidence="9">
    <location>
        <begin position="369"/>
        <end position="389"/>
    </location>
</feature>
<dbReference type="Gene3D" id="3.30.70.1430">
    <property type="entry name" value="Multidrug efflux transporter AcrB pore domain"/>
    <property type="match status" value="2"/>
</dbReference>
<sequence length="1071" mass="114194">MNLSRPFILRPVATSLLMLAILMAGLMAWRQLPVAALPQVDYPVIQVYTFYPGASPDVTARTITAPLERTLGQIPGLQHMSSTSSAGASVLTLRFALDIDMGVAEQEVQAAINTASNNLPSDLPAPPIYRKVNPADTPILTLAIRSDTLPLPSVVDMVETRMAQKIARLPGVGMVSLAGGQRPAIRIKANAGALANHGLTMEEVRTAIVAANVNQPKGSFDGATRSTMLDANDQIRTVQEYEQLIVAWRDGAPLRLKEVASIEQGAEDPFLAAWAGSKCVASPVQLSDGQGQPQTLPVQTPKTSSDSSASCQVQPAVLINVQRQPGANVIAVADSVRAMLPELTATMPASVEIQVLTDRTESIRASVRGVQIELVFAIALVVLVTFVFLRTPSATIIPSIAVPLSLVGTFAVMAWLGYSLNNLSLMALTIATGFVVDDAIVMLENIARHREMGEQPLQAALKGAQEIGFTLVSLTVSLVAVLIPLLFMGDVVGRLFHEFAVTLAVAIGISLVVSLTLTPMMAARMLKAPASSVQHDQHQQGDWLDGTIARYDRLLQWVLARQPWAIAAMLATLVATAALYVAVPKGFFPVQDSGVIQVVTEAPQNISFAAMAQRQQALANVLLNDTDIASLSSHIGVDGNNASLSNGRMLLNLTAHGSRSSSHDVIERLRDKAAAVEGITAWFQPVQELSLEDRISGTQYQASLSTPDQATLQEWNDRLLAYLREQPAFRDVASSLQSAGQQAWLDIDRDAAARLGVQVGDIATALQNAFGQRQISSLFTHASQYRIVLEADTDAATAGAPNDVLQVLGNLYVASSIGLDGTAQPVPLASVVRMEQRKAPLTIEQQGQFPAATLSFNLAPGYSLGQAVAALEQAPVTMAMPASVELQLQGATQAFRASLANTLWLVFAAVVVMYLVLGMLYESAIHPITILSTLPSATVGALLALFIAQRPLDLIAVIGIVLLIGLVKKNGIMMVDFALQAQRHQGLTPQQAIHRAALLRFRPILMTTLAALFGAIPLMLASGSGAELRQPLGIVMVGGLIMSQLLTLFTTPVVYLLFDRLGQRPSLQPSV</sequence>
<evidence type="ECO:0000256" key="9">
    <source>
        <dbReference type="SAM" id="Phobius"/>
    </source>
</evidence>
<keyword evidence="2" id="KW-0813">Transport</keyword>
<dbReference type="SUPFAM" id="SSF82866">
    <property type="entry name" value="Multidrug efflux transporter AcrB transmembrane domain"/>
    <property type="match status" value="2"/>
</dbReference>
<evidence type="ECO:0000256" key="4">
    <source>
        <dbReference type="ARBA" id="ARBA00022519"/>
    </source>
</evidence>
<feature type="transmembrane region" description="Helical" evidence="9">
    <location>
        <begin position="499"/>
        <end position="517"/>
    </location>
</feature>
<dbReference type="OrthoDB" id="9042683at2"/>
<dbReference type="SUPFAM" id="SSF82714">
    <property type="entry name" value="Multidrug efflux transporter AcrB TolC docking domain, DN and DC subdomains"/>
    <property type="match status" value="2"/>
</dbReference>
<dbReference type="Gene3D" id="3.30.2090.10">
    <property type="entry name" value="Multidrug efflux transporter AcrB TolC docking domain, DN and DC subdomains"/>
    <property type="match status" value="2"/>
</dbReference>
<evidence type="ECO:0000256" key="8">
    <source>
        <dbReference type="SAM" id="MobiDB-lite"/>
    </source>
</evidence>
<feature type="transmembrane region" description="Helical" evidence="9">
    <location>
        <begin position="1032"/>
        <end position="1058"/>
    </location>
</feature>
<dbReference type="SUPFAM" id="SSF82693">
    <property type="entry name" value="Multidrug efflux transporter AcrB pore domain, PN1, PN2, PC1 and PC2 subdomains"/>
    <property type="match status" value="3"/>
</dbReference>
<name>A0A4S8EYI8_9BURK</name>
<dbReference type="PANTHER" id="PTHR32063">
    <property type="match status" value="1"/>
</dbReference>
<organism evidence="10 11">
    <name type="scientific">Lampropedia puyangensis</name>
    <dbReference type="NCBI Taxonomy" id="1330072"/>
    <lineage>
        <taxon>Bacteria</taxon>
        <taxon>Pseudomonadati</taxon>
        <taxon>Pseudomonadota</taxon>
        <taxon>Betaproteobacteria</taxon>
        <taxon>Burkholderiales</taxon>
        <taxon>Comamonadaceae</taxon>
        <taxon>Lampropedia</taxon>
    </lineage>
</organism>
<evidence type="ECO:0000313" key="10">
    <source>
        <dbReference type="EMBL" id="THT99666.1"/>
    </source>
</evidence>
<feature type="transmembrane region" description="Helical" evidence="9">
    <location>
        <begin position="999"/>
        <end position="1020"/>
    </location>
</feature>
<dbReference type="Gene3D" id="3.30.70.1320">
    <property type="entry name" value="Multidrug efflux transporter AcrB pore domain like"/>
    <property type="match status" value="2"/>
</dbReference>
<dbReference type="InterPro" id="IPR001036">
    <property type="entry name" value="Acrflvin-R"/>
</dbReference>
<keyword evidence="11" id="KW-1185">Reference proteome</keyword>
<dbReference type="EMBL" id="STFG01000013">
    <property type="protein sequence ID" value="THT99666.1"/>
    <property type="molecule type" value="Genomic_DNA"/>
</dbReference>
<dbReference type="GO" id="GO:0005886">
    <property type="term" value="C:plasma membrane"/>
    <property type="evidence" value="ECO:0007669"/>
    <property type="project" value="UniProtKB-SubCell"/>
</dbReference>
<dbReference type="GO" id="GO:0042910">
    <property type="term" value="F:xenobiotic transmembrane transporter activity"/>
    <property type="evidence" value="ECO:0007669"/>
    <property type="project" value="TreeGrafter"/>
</dbReference>
<dbReference type="FunFam" id="3.30.70.1430:FF:000001">
    <property type="entry name" value="Efflux pump membrane transporter"/>
    <property type="match status" value="1"/>
</dbReference>
<reference evidence="10 11" key="1">
    <citation type="journal article" date="2015" name="Antonie Van Leeuwenhoek">
        <title>Lampropedia puyangensis sp. nov., isolated from symptomatic bark of Populus ? euramericana canker and emended description of Lampropedia hyalina (Ehrenberg 1832) Lee et al. 2004.</title>
        <authorList>
            <person name="Li Y."/>
            <person name="Wang T."/>
            <person name="Piao C.G."/>
            <person name="Wang L.F."/>
            <person name="Tian G.Z."/>
            <person name="Zhu T.H."/>
            <person name="Guo M.W."/>
        </authorList>
    </citation>
    <scope>NUCLEOTIDE SEQUENCE [LARGE SCALE GENOMIC DNA]</scope>
    <source>
        <strain evidence="10 11">2-bin</strain>
    </source>
</reference>
<evidence type="ECO:0000256" key="1">
    <source>
        <dbReference type="ARBA" id="ARBA00004429"/>
    </source>
</evidence>
<feature type="transmembrane region" description="Helical" evidence="9">
    <location>
        <begin position="954"/>
        <end position="979"/>
    </location>
</feature>
<dbReference type="AlphaFoldDB" id="A0A4S8EYI8"/>
<feature type="transmembrane region" description="Helical" evidence="9">
    <location>
        <begin position="396"/>
        <end position="418"/>
    </location>
</feature>
<dbReference type="PANTHER" id="PTHR32063:SF21">
    <property type="entry name" value="MULTIDRUG RESISTANCE PROTEIN MDTB"/>
    <property type="match status" value="1"/>
</dbReference>
<comment type="subcellular location">
    <subcellularLocation>
        <location evidence="1">Cell inner membrane</location>
        <topology evidence="1">Multi-pass membrane protein</topology>
    </subcellularLocation>
</comment>
<feature type="transmembrane region" description="Helical" evidence="9">
    <location>
        <begin position="467"/>
        <end position="487"/>
    </location>
</feature>
<evidence type="ECO:0000256" key="5">
    <source>
        <dbReference type="ARBA" id="ARBA00022692"/>
    </source>
</evidence>
<dbReference type="Gene3D" id="3.30.70.1440">
    <property type="entry name" value="Multidrug efflux transporter AcrB pore domain"/>
    <property type="match status" value="1"/>
</dbReference>
<evidence type="ECO:0000256" key="6">
    <source>
        <dbReference type="ARBA" id="ARBA00022989"/>
    </source>
</evidence>
<dbReference type="InterPro" id="IPR027463">
    <property type="entry name" value="AcrB_DN_DC_subdom"/>
</dbReference>
<evidence type="ECO:0000256" key="3">
    <source>
        <dbReference type="ARBA" id="ARBA00022475"/>
    </source>
</evidence>
<keyword evidence="3" id="KW-1003">Cell membrane</keyword>
<protein>
    <submittedName>
        <fullName evidence="10">Multidrug transporter subunit MdtC</fullName>
    </submittedName>
</protein>
<dbReference type="RefSeq" id="WP_136574005.1">
    <property type="nucleotide sequence ID" value="NZ_STFG01000013.1"/>
</dbReference>
<dbReference type="Proteomes" id="UP000308917">
    <property type="component" value="Unassembled WGS sequence"/>
</dbReference>
<dbReference type="Pfam" id="PF00873">
    <property type="entry name" value="ACR_tran"/>
    <property type="match status" value="2"/>
</dbReference>
<gene>
    <name evidence="10" type="ORF">E9531_12000</name>
</gene>
<evidence type="ECO:0000256" key="7">
    <source>
        <dbReference type="ARBA" id="ARBA00023136"/>
    </source>
</evidence>
<keyword evidence="4" id="KW-0997">Cell inner membrane</keyword>